<evidence type="ECO:0000256" key="2">
    <source>
        <dbReference type="ARBA" id="ARBA00006448"/>
    </source>
</evidence>
<keyword evidence="6 8" id="KW-0472">Membrane</keyword>
<dbReference type="Proteomes" id="UP000199045">
    <property type="component" value="Unassembled WGS sequence"/>
</dbReference>
<reference evidence="10 11" key="1">
    <citation type="submission" date="2016-10" db="EMBL/GenBank/DDBJ databases">
        <authorList>
            <person name="de Groot N.N."/>
        </authorList>
    </citation>
    <scope>NUCLEOTIDE SEQUENCE [LARGE SCALE GENOMIC DNA]</scope>
    <source>
        <strain evidence="10 11">DSM 527</strain>
    </source>
</reference>
<dbReference type="PANTHER" id="PTHR34582">
    <property type="entry name" value="UPF0702 TRANSMEMBRANE PROTEIN YCAP"/>
    <property type="match status" value="1"/>
</dbReference>
<evidence type="ECO:0000256" key="8">
    <source>
        <dbReference type="SAM" id="Phobius"/>
    </source>
</evidence>
<keyword evidence="5 8" id="KW-1133">Transmembrane helix</keyword>
<comment type="similarity">
    <text evidence="2">Belongs to the UPF0702 family.</text>
</comment>
<dbReference type="PANTHER" id="PTHR34582:SF6">
    <property type="entry name" value="UPF0702 TRANSMEMBRANE PROTEIN YCAP"/>
    <property type="match status" value="1"/>
</dbReference>
<evidence type="ECO:0000256" key="5">
    <source>
        <dbReference type="ARBA" id="ARBA00022989"/>
    </source>
</evidence>
<feature type="transmembrane region" description="Helical" evidence="8">
    <location>
        <begin position="58"/>
        <end position="74"/>
    </location>
</feature>
<feature type="transmembrane region" description="Helical" evidence="8">
    <location>
        <begin position="27"/>
        <end position="46"/>
    </location>
</feature>
<dbReference type="Gene3D" id="3.30.240.20">
    <property type="entry name" value="bsu07140 like domains"/>
    <property type="match status" value="1"/>
</dbReference>
<keyword evidence="3" id="KW-1003">Cell membrane</keyword>
<feature type="compositionally biased region" description="Polar residues" evidence="7">
    <location>
        <begin position="209"/>
        <end position="219"/>
    </location>
</feature>
<accession>A0A1G7NDD1</accession>
<organism evidence="10 11">
    <name type="scientific">Chitinophaga filiformis</name>
    <name type="common">Myxococcus filiformis</name>
    <name type="synonym">Flexibacter filiformis</name>
    <dbReference type="NCBI Taxonomy" id="104663"/>
    <lineage>
        <taxon>Bacteria</taxon>
        <taxon>Pseudomonadati</taxon>
        <taxon>Bacteroidota</taxon>
        <taxon>Chitinophagia</taxon>
        <taxon>Chitinophagales</taxon>
        <taxon>Chitinophagaceae</taxon>
        <taxon>Chitinophaga</taxon>
    </lineage>
</organism>
<evidence type="ECO:0000256" key="4">
    <source>
        <dbReference type="ARBA" id="ARBA00022692"/>
    </source>
</evidence>
<evidence type="ECO:0000256" key="1">
    <source>
        <dbReference type="ARBA" id="ARBA00004651"/>
    </source>
</evidence>
<protein>
    <recommendedName>
        <fullName evidence="9">YetF C-terminal domain-containing protein</fullName>
    </recommendedName>
</protein>
<dbReference type="AlphaFoldDB" id="A0A1G7NDD1"/>
<keyword evidence="4 8" id="KW-0812">Transmembrane</keyword>
<dbReference type="STRING" id="104663.SAMN04488121_102764"/>
<feature type="region of interest" description="Disordered" evidence="7">
    <location>
        <begin position="207"/>
        <end position="226"/>
    </location>
</feature>
<dbReference type="EMBL" id="FNBN01000002">
    <property type="protein sequence ID" value="SDF72105.1"/>
    <property type="molecule type" value="Genomic_DNA"/>
</dbReference>
<dbReference type="GO" id="GO:0005886">
    <property type="term" value="C:plasma membrane"/>
    <property type="evidence" value="ECO:0007669"/>
    <property type="project" value="UniProtKB-SubCell"/>
</dbReference>
<evidence type="ECO:0000256" key="7">
    <source>
        <dbReference type="SAM" id="MobiDB-lite"/>
    </source>
</evidence>
<evidence type="ECO:0000259" key="9">
    <source>
        <dbReference type="Pfam" id="PF04239"/>
    </source>
</evidence>
<evidence type="ECO:0000256" key="6">
    <source>
        <dbReference type="ARBA" id="ARBA00023136"/>
    </source>
</evidence>
<dbReference type="RefSeq" id="WP_176842229.1">
    <property type="nucleotide sequence ID" value="NZ_FNBN01000002.1"/>
</dbReference>
<dbReference type="InterPro" id="IPR023090">
    <property type="entry name" value="UPF0702_alpha/beta_dom_sf"/>
</dbReference>
<dbReference type="InterPro" id="IPR007353">
    <property type="entry name" value="DUF421"/>
</dbReference>
<feature type="domain" description="YetF C-terminal" evidence="9">
    <location>
        <begin position="102"/>
        <end position="176"/>
    </location>
</feature>
<name>A0A1G7NDD1_CHIFI</name>
<gene>
    <name evidence="10" type="ORF">SAMN04488121_102764</name>
</gene>
<proteinExistence type="inferred from homology"/>
<evidence type="ECO:0000256" key="3">
    <source>
        <dbReference type="ARBA" id="ARBA00022475"/>
    </source>
</evidence>
<comment type="subcellular location">
    <subcellularLocation>
        <location evidence="1">Cell membrane</location>
        <topology evidence="1">Multi-pass membrane protein</topology>
    </subcellularLocation>
</comment>
<evidence type="ECO:0000313" key="10">
    <source>
        <dbReference type="EMBL" id="SDF72105.1"/>
    </source>
</evidence>
<evidence type="ECO:0000313" key="11">
    <source>
        <dbReference type="Proteomes" id="UP000199045"/>
    </source>
</evidence>
<dbReference type="Pfam" id="PF04239">
    <property type="entry name" value="DUF421"/>
    <property type="match status" value="1"/>
</dbReference>
<feature type="transmembrane region" description="Helical" evidence="8">
    <location>
        <begin position="80"/>
        <end position="99"/>
    </location>
</feature>
<sequence length="226" mass="24996">MEKSEIHISDIGRILAGDTPAEFFIEIIIRGIIVYLILMGALRLMGKRMATRLNRNELAAISTLAAAIGIPLFTPDRGVLPGFIIGGIVVLVQRMVAYLGRKNERIERLTQGKISTLIHDGCLQMKEMKKTRITREQLFAQLRVQKIIHLGEVKRVFMEANGAFTIIRNPKKQPGLSVLPSFDNEFLEEQDAAGEITLCSYCGDDASPGQASCSNCGRSETTHAVR</sequence>